<gene>
    <name evidence="4" type="ordered locus">BN6_06680</name>
</gene>
<dbReference type="HOGENOM" id="CLU_1089446_0_0_11"/>
<dbReference type="BioCyc" id="SESP1179773:BN6_RS03290-MONOMER"/>
<dbReference type="eggNOG" id="COG2885">
    <property type="taxonomic scope" value="Bacteria"/>
</dbReference>
<dbReference type="SUPFAM" id="SSF103088">
    <property type="entry name" value="OmpA-like"/>
    <property type="match status" value="1"/>
</dbReference>
<protein>
    <recommendedName>
        <fullName evidence="3">OmpA-like domain-containing protein</fullName>
    </recommendedName>
</protein>
<dbReference type="RefSeq" id="WP_015098110.1">
    <property type="nucleotide sequence ID" value="NC_019673.1"/>
</dbReference>
<dbReference type="EMBL" id="HE804045">
    <property type="protein sequence ID" value="CCH27996.1"/>
    <property type="molecule type" value="Genomic_DNA"/>
</dbReference>
<keyword evidence="1" id="KW-0472">Membrane</keyword>
<dbReference type="Gene3D" id="3.30.1330.60">
    <property type="entry name" value="OmpA-like domain"/>
    <property type="match status" value="1"/>
</dbReference>
<feature type="region of interest" description="Disordered" evidence="2">
    <location>
        <begin position="81"/>
        <end position="121"/>
    </location>
</feature>
<evidence type="ECO:0000313" key="4">
    <source>
        <dbReference type="EMBL" id="CCH27996.1"/>
    </source>
</evidence>
<evidence type="ECO:0000256" key="1">
    <source>
        <dbReference type="PROSITE-ProRule" id="PRU00473"/>
    </source>
</evidence>
<dbReference type="KEGG" id="sesp:BN6_06680"/>
<dbReference type="PATRIC" id="fig|1179773.3.peg.672"/>
<dbReference type="Pfam" id="PF00691">
    <property type="entry name" value="OmpA"/>
    <property type="match status" value="1"/>
</dbReference>
<evidence type="ECO:0000313" key="5">
    <source>
        <dbReference type="Proteomes" id="UP000006281"/>
    </source>
</evidence>
<evidence type="ECO:0000256" key="2">
    <source>
        <dbReference type="SAM" id="MobiDB-lite"/>
    </source>
</evidence>
<evidence type="ECO:0000259" key="3">
    <source>
        <dbReference type="PROSITE" id="PS51123"/>
    </source>
</evidence>
<dbReference type="Proteomes" id="UP000006281">
    <property type="component" value="Chromosome"/>
</dbReference>
<dbReference type="InterPro" id="IPR006665">
    <property type="entry name" value="OmpA-like"/>
</dbReference>
<organism evidence="4 5">
    <name type="scientific">Saccharothrix espanaensis (strain ATCC 51144 / DSM 44229 / JCM 9112 / NBRC 15066 / NRRL 15764)</name>
    <dbReference type="NCBI Taxonomy" id="1179773"/>
    <lineage>
        <taxon>Bacteria</taxon>
        <taxon>Bacillati</taxon>
        <taxon>Actinomycetota</taxon>
        <taxon>Actinomycetes</taxon>
        <taxon>Pseudonocardiales</taxon>
        <taxon>Pseudonocardiaceae</taxon>
        <taxon>Saccharothrix</taxon>
    </lineage>
</organism>
<dbReference type="InterPro" id="IPR036737">
    <property type="entry name" value="OmpA-like_sf"/>
</dbReference>
<dbReference type="GO" id="GO:0016020">
    <property type="term" value="C:membrane"/>
    <property type="evidence" value="ECO:0007669"/>
    <property type="project" value="UniProtKB-UniRule"/>
</dbReference>
<proteinExistence type="predicted"/>
<feature type="domain" description="OmpA-like" evidence="3">
    <location>
        <begin position="133"/>
        <end position="255"/>
    </location>
</feature>
<keyword evidence="5" id="KW-1185">Reference proteome</keyword>
<feature type="compositionally biased region" description="Polar residues" evidence="2">
    <location>
        <begin position="98"/>
        <end position="114"/>
    </location>
</feature>
<sequence length="255" mass="27398">MNDDEFDRLLRERHQSFVAELTVRAPTPPHRVSRRDRTAVLTAALLTRVAPRIAADPVRALLVSACLIIVAVFAASSLPTTAAPGSADWPQAIVSSPGEPTSRNPRAGLTNVSPGSAPPTLRRVELPPNLSRVEITPVEVREVVEFVPDTTQLTSRGDTLLGAIMVEIRNRPHARIGLVGRTATIGPVDAAVRLSADRAYLVRERLVAGGVGAERIRVEARGYADPLVADLDRDGTLVLDAAQRNRSVEIVVKST</sequence>
<name>K0JQP3_SACES</name>
<reference evidence="4 5" key="1">
    <citation type="journal article" date="2012" name="BMC Genomics">
        <title>Complete genome sequence of Saccharothrix espanaensis DSM 44229T and comparison to the other completely sequenced Pseudonocardiaceae.</title>
        <authorList>
            <person name="Strobel T."/>
            <person name="Al-Dilaimi A."/>
            <person name="Blom J."/>
            <person name="Gessner A."/>
            <person name="Kalinowski J."/>
            <person name="Luzhetska M."/>
            <person name="Puhler A."/>
            <person name="Szczepanowski R."/>
            <person name="Bechthold A."/>
            <person name="Ruckert C."/>
        </authorList>
    </citation>
    <scope>NUCLEOTIDE SEQUENCE [LARGE SCALE GENOMIC DNA]</scope>
    <source>
        <strain evidence="5">ATCC 51144 / DSM 44229 / JCM 9112 / NBRC 15066 / NRRL 15764</strain>
    </source>
</reference>
<dbReference type="AlphaFoldDB" id="K0JQP3"/>
<dbReference type="STRING" id="1179773.BN6_06680"/>
<dbReference type="PROSITE" id="PS51123">
    <property type="entry name" value="OMPA_2"/>
    <property type="match status" value="1"/>
</dbReference>
<dbReference type="OrthoDB" id="3254756at2"/>
<accession>K0JQP3</accession>